<protein>
    <submittedName>
        <fullName evidence="1">Broad specificity phosphatase PhoE</fullName>
    </submittedName>
</protein>
<evidence type="ECO:0000313" key="1">
    <source>
        <dbReference type="EMBL" id="SDG28957.1"/>
    </source>
</evidence>
<dbReference type="Pfam" id="PF00300">
    <property type="entry name" value="His_Phos_1"/>
    <property type="match status" value="1"/>
</dbReference>
<dbReference type="EMBL" id="FNAX01000017">
    <property type="protein sequence ID" value="SDG28957.1"/>
    <property type="molecule type" value="Genomic_DNA"/>
</dbReference>
<sequence length="195" mass="20219">MTSRVTLLSPATSPSLRRALFYDGDALDEAGAARAREAAGALPAPARVLLSPSARCRGTAAALGLEGVAAAELAGLDVGRWRGRALEEVAAAEPEAMARWLADPGSAPHGGESVEGLCARVARWLEEERDGAVRTLAVVEPEVVRAAVAGALSAPAAAFWRLDVPPLTLTELSGRAGRWNVRLGRPLTPSDADRG</sequence>
<proteinExistence type="predicted"/>
<accession>A0A1G7T0W0</accession>
<organism evidence="1 2">
    <name type="scientific">Streptomyces griseoaurantiacus</name>
    <dbReference type="NCBI Taxonomy" id="68213"/>
    <lineage>
        <taxon>Bacteria</taxon>
        <taxon>Bacillati</taxon>
        <taxon>Actinomycetota</taxon>
        <taxon>Actinomycetes</taxon>
        <taxon>Kitasatosporales</taxon>
        <taxon>Streptomycetaceae</taxon>
        <taxon>Streptomyces</taxon>
        <taxon>Streptomyces aurantiacus group</taxon>
    </lineage>
</organism>
<name>A0A1G7T0W0_9ACTN</name>
<dbReference type="InterPro" id="IPR029033">
    <property type="entry name" value="His_PPase_superfam"/>
</dbReference>
<gene>
    <name evidence="1" type="ORF">SAMN05216260_1175</name>
</gene>
<dbReference type="AlphaFoldDB" id="A0A1G7T0W0"/>
<dbReference type="SUPFAM" id="SSF53254">
    <property type="entry name" value="Phosphoglycerate mutase-like"/>
    <property type="match status" value="1"/>
</dbReference>
<dbReference type="Proteomes" id="UP000198614">
    <property type="component" value="Unassembled WGS sequence"/>
</dbReference>
<reference evidence="1 2" key="1">
    <citation type="submission" date="2016-10" db="EMBL/GenBank/DDBJ databases">
        <authorList>
            <person name="de Groot N.N."/>
        </authorList>
    </citation>
    <scope>NUCLEOTIDE SEQUENCE [LARGE SCALE GENOMIC DNA]</scope>
    <source>
        <strain evidence="1 2">CGMCC 4.1859</strain>
    </source>
</reference>
<dbReference type="InterPro" id="IPR013078">
    <property type="entry name" value="His_Pase_superF_clade-1"/>
</dbReference>
<evidence type="ECO:0000313" key="2">
    <source>
        <dbReference type="Proteomes" id="UP000198614"/>
    </source>
</evidence>
<dbReference type="Gene3D" id="3.40.50.1240">
    <property type="entry name" value="Phosphoglycerate mutase-like"/>
    <property type="match status" value="1"/>
</dbReference>
<dbReference type="OrthoDB" id="7502553at2"/>